<dbReference type="EMBL" id="CM000364">
    <property type="protein sequence ID" value="EDX11831.1"/>
    <property type="molecule type" value="Genomic_DNA"/>
</dbReference>
<gene>
    <name evidence="1" type="primary">Dsim\GD19556</name>
    <name evidence="1" type="ORF">Dsim_GD19556</name>
</gene>
<name>B4QXP5_DROSI</name>
<dbReference type="Proteomes" id="UP000000304">
    <property type="component" value="Chromosome 3R"/>
</dbReference>
<reference evidence="1 2" key="1">
    <citation type="journal article" date="2007" name="Nature">
        <title>Evolution of genes and genomes on the Drosophila phylogeny.</title>
        <authorList>
            <consortium name="Drosophila 12 Genomes Consortium"/>
            <person name="Clark A.G."/>
            <person name="Eisen M.B."/>
            <person name="Smith D.R."/>
            <person name="Bergman C.M."/>
            <person name="Oliver B."/>
            <person name="Markow T.A."/>
            <person name="Kaufman T.C."/>
            <person name="Kellis M."/>
            <person name="Gelbart W."/>
            <person name="Iyer V.N."/>
            <person name="Pollard D.A."/>
            <person name="Sackton T.B."/>
            <person name="Larracuente A.M."/>
            <person name="Singh N.D."/>
            <person name="Abad J.P."/>
            <person name="Abt D.N."/>
            <person name="Adryan B."/>
            <person name="Aguade M."/>
            <person name="Akashi H."/>
            <person name="Anderson W.W."/>
            <person name="Aquadro C.F."/>
            <person name="Ardell D.H."/>
            <person name="Arguello R."/>
            <person name="Artieri C.G."/>
            <person name="Barbash D.A."/>
            <person name="Barker D."/>
            <person name="Barsanti P."/>
            <person name="Batterham P."/>
            <person name="Batzoglou S."/>
            <person name="Begun D."/>
            <person name="Bhutkar A."/>
            <person name="Blanco E."/>
            <person name="Bosak S.A."/>
            <person name="Bradley R.K."/>
            <person name="Brand A.D."/>
            <person name="Brent M.R."/>
            <person name="Brooks A.N."/>
            <person name="Brown R.H."/>
            <person name="Butlin R.K."/>
            <person name="Caggese C."/>
            <person name="Calvi B.R."/>
            <person name="Bernardo de Carvalho A."/>
            <person name="Caspi A."/>
            <person name="Castrezana S."/>
            <person name="Celniker S.E."/>
            <person name="Chang J.L."/>
            <person name="Chapple C."/>
            <person name="Chatterji S."/>
            <person name="Chinwalla A."/>
            <person name="Civetta A."/>
            <person name="Clifton S.W."/>
            <person name="Comeron J.M."/>
            <person name="Costello J.C."/>
            <person name="Coyne J.A."/>
            <person name="Daub J."/>
            <person name="David R.G."/>
            <person name="Delcher A.L."/>
            <person name="Delehaunty K."/>
            <person name="Do C.B."/>
            <person name="Ebling H."/>
            <person name="Edwards K."/>
            <person name="Eickbush T."/>
            <person name="Evans J.D."/>
            <person name="Filipski A."/>
            <person name="Findeiss S."/>
            <person name="Freyhult E."/>
            <person name="Fulton L."/>
            <person name="Fulton R."/>
            <person name="Garcia A.C."/>
            <person name="Gardiner A."/>
            <person name="Garfield D.A."/>
            <person name="Garvin B.E."/>
            <person name="Gibson G."/>
            <person name="Gilbert D."/>
            <person name="Gnerre S."/>
            <person name="Godfrey J."/>
            <person name="Good R."/>
            <person name="Gotea V."/>
            <person name="Gravely B."/>
            <person name="Greenberg A.J."/>
            <person name="Griffiths-Jones S."/>
            <person name="Gross S."/>
            <person name="Guigo R."/>
            <person name="Gustafson E.A."/>
            <person name="Haerty W."/>
            <person name="Hahn M.W."/>
            <person name="Halligan D.L."/>
            <person name="Halpern A.L."/>
            <person name="Halter G.M."/>
            <person name="Han M.V."/>
            <person name="Heger A."/>
            <person name="Hillier L."/>
            <person name="Hinrichs A.S."/>
            <person name="Holmes I."/>
            <person name="Hoskins R.A."/>
            <person name="Hubisz M.J."/>
            <person name="Hultmark D."/>
            <person name="Huntley M.A."/>
            <person name="Jaffe D.B."/>
            <person name="Jagadeeshan S."/>
            <person name="Jeck W.R."/>
            <person name="Johnson J."/>
            <person name="Jones C.D."/>
            <person name="Jordan W.C."/>
            <person name="Karpen G.H."/>
            <person name="Kataoka E."/>
            <person name="Keightley P.D."/>
            <person name="Kheradpour P."/>
            <person name="Kirkness E.F."/>
            <person name="Koerich L.B."/>
            <person name="Kristiansen K."/>
            <person name="Kudrna D."/>
            <person name="Kulathinal R.J."/>
            <person name="Kumar S."/>
            <person name="Kwok R."/>
            <person name="Lander E."/>
            <person name="Langley C.H."/>
            <person name="Lapoint R."/>
            <person name="Lazzaro B.P."/>
            <person name="Lee S.J."/>
            <person name="Levesque L."/>
            <person name="Li R."/>
            <person name="Lin C.F."/>
            <person name="Lin M.F."/>
            <person name="Lindblad-Toh K."/>
            <person name="Llopart A."/>
            <person name="Long M."/>
            <person name="Low L."/>
            <person name="Lozovsky E."/>
            <person name="Lu J."/>
            <person name="Luo M."/>
            <person name="Machado C.A."/>
            <person name="Makalowski W."/>
            <person name="Marzo M."/>
            <person name="Matsuda M."/>
            <person name="Matzkin L."/>
            <person name="McAllister B."/>
            <person name="McBride C.S."/>
            <person name="McKernan B."/>
            <person name="McKernan K."/>
            <person name="Mendez-Lago M."/>
            <person name="Minx P."/>
            <person name="Mollenhauer M.U."/>
            <person name="Montooth K."/>
            <person name="Mount S.M."/>
            <person name="Mu X."/>
            <person name="Myers E."/>
            <person name="Negre B."/>
            <person name="Newfeld S."/>
            <person name="Nielsen R."/>
            <person name="Noor M.A."/>
            <person name="O'Grady P."/>
            <person name="Pachter L."/>
            <person name="Papaceit M."/>
            <person name="Parisi M.J."/>
            <person name="Parisi M."/>
            <person name="Parts L."/>
            <person name="Pedersen J.S."/>
            <person name="Pesole G."/>
            <person name="Phillippy A.M."/>
            <person name="Ponting C.P."/>
            <person name="Pop M."/>
            <person name="Porcelli D."/>
            <person name="Powell J.R."/>
            <person name="Prohaska S."/>
            <person name="Pruitt K."/>
            <person name="Puig M."/>
            <person name="Quesneville H."/>
            <person name="Ram K.R."/>
            <person name="Rand D."/>
            <person name="Rasmussen M.D."/>
            <person name="Reed L.K."/>
            <person name="Reenan R."/>
            <person name="Reily A."/>
            <person name="Remington K.A."/>
            <person name="Rieger T.T."/>
            <person name="Ritchie M.G."/>
            <person name="Robin C."/>
            <person name="Rogers Y.H."/>
            <person name="Rohde C."/>
            <person name="Rozas J."/>
            <person name="Rubenfield M.J."/>
            <person name="Ruiz A."/>
            <person name="Russo S."/>
            <person name="Salzberg S.L."/>
            <person name="Sanchez-Gracia A."/>
            <person name="Saranga D.J."/>
            <person name="Sato H."/>
            <person name="Schaeffer S.W."/>
            <person name="Schatz M.C."/>
            <person name="Schlenke T."/>
            <person name="Schwartz R."/>
            <person name="Segarra C."/>
            <person name="Singh R.S."/>
            <person name="Sirot L."/>
            <person name="Sirota M."/>
            <person name="Sisneros N.B."/>
            <person name="Smith C.D."/>
            <person name="Smith T.F."/>
            <person name="Spieth J."/>
            <person name="Stage D.E."/>
            <person name="Stark A."/>
            <person name="Stephan W."/>
            <person name="Strausberg R.L."/>
            <person name="Strempel S."/>
            <person name="Sturgill D."/>
            <person name="Sutton G."/>
            <person name="Sutton G.G."/>
            <person name="Tao W."/>
            <person name="Teichmann S."/>
            <person name="Tobari Y.N."/>
            <person name="Tomimura Y."/>
            <person name="Tsolas J.M."/>
            <person name="Valente V.L."/>
            <person name="Venter E."/>
            <person name="Venter J.C."/>
            <person name="Vicario S."/>
            <person name="Vieira F.G."/>
            <person name="Vilella A.J."/>
            <person name="Villasante A."/>
            <person name="Walenz B."/>
            <person name="Wang J."/>
            <person name="Wasserman M."/>
            <person name="Watts T."/>
            <person name="Wilson D."/>
            <person name="Wilson R.K."/>
            <person name="Wing R.A."/>
            <person name="Wolfner M.F."/>
            <person name="Wong A."/>
            <person name="Wong G.K."/>
            <person name="Wu C.I."/>
            <person name="Wu G."/>
            <person name="Yamamoto D."/>
            <person name="Yang H.P."/>
            <person name="Yang S.P."/>
            <person name="Yorke J.A."/>
            <person name="Yoshida K."/>
            <person name="Zdobnov E."/>
            <person name="Zhang P."/>
            <person name="Zhang Y."/>
            <person name="Zimin A.V."/>
            <person name="Baldwin J."/>
            <person name="Abdouelleil A."/>
            <person name="Abdulkadir J."/>
            <person name="Abebe A."/>
            <person name="Abera B."/>
            <person name="Abreu J."/>
            <person name="Acer S.C."/>
            <person name="Aftuck L."/>
            <person name="Alexander A."/>
            <person name="An P."/>
            <person name="Anderson E."/>
            <person name="Anderson S."/>
            <person name="Arachi H."/>
            <person name="Azer M."/>
            <person name="Bachantsang P."/>
            <person name="Barry A."/>
            <person name="Bayul T."/>
            <person name="Berlin A."/>
            <person name="Bessette D."/>
            <person name="Bloom T."/>
            <person name="Blye J."/>
            <person name="Boguslavskiy L."/>
            <person name="Bonnet C."/>
            <person name="Boukhgalter B."/>
            <person name="Bourzgui I."/>
            <person name="Brown A."/>
            <person name="Cahill P."/>
            <person name="Channer S."/>
            <person name="Cheshatsang Y."/>
            <person name="Chuda L."/>
            <person name="Citroen M."/>
            <person name="Collymore A."/>
            <person name="Cooke P."/>
            <person name="Costello M."/>
            <person name="D'Aco K."/>
            <person name="Daza R."/>
            <person name="De Haan G."/>
            <person name="DeGray S."/>
            <person name="DeMaso C."/>
            <person name="Dhargay N."/>
            <person name="Dooley K."/>
            <person name="Dooley E."/>
            <person name="Doricent M."/>
            <person name="Dorje P."/>
            <person name="Dorjee K."/>
            <person name="Dupes A."/>
            <person name="Elong R."/>
            <person name="Falk J."/>
            <person name="Farina A."/>
            <person name="Faro S."/>
            <person name="Ferguson D."/>
            <person name="Fisher S."/>
            <person name="Foley C.D."/>
            <person name="Franke A."/>
            <person name="Friedrich D."/>
            <person name="Gadbois L."/>
            <person name="Gearin G."/>
            <person name="Gearin C.R."/>
            <person name="Giannoukos G."/>
            <person name="Goode T."/>
            <person name="Graham J."/>
            <person name="Grandbois E."/>
            <person name="Grewal S."/>
            <person name="Gyaltsen K."/>
            <person name="Hafez N."/>
            <person name="Hagos B."/>
            <person name="Hall J."/>
            <person name="Henson C."/>
            <person name="Hollinger A."/>
            <person name="Honan T."/>
            <person name="Huard M.D."/>
            <person name="Hughes L."/>
            <person name="Hurhula B."/>
            <person name="Husby M.E."/>
            <person name="Kamat A."/>
            <person name="Kanga B."/>
            <person name="Kashin S."/>
            <person name="Khazanovich D."/>
            <person name="Kisner P."/>
            <person name="Lance K."/>
            <person name="Lara M."/>
            <person name="Lee W."/>
            <person name="Lennon N."/>
            <person name="Letendre F."/>
            <person name="LeVine R."/>
            <person name="Lipovsky A."/>
            <person name="Liu X."/>
            <person name="Liu J."/>
            <person name="Liu S."/>
            <person name="Lokyitsang T."/>
            <person name="Lokyitsang Y."/>
            <person name="Lubonja R."/>
            <person name="Lui A."/>
            <person name="MacDonald P."/>
            <person name="Magnisalis V."/>
            <person name="Maru K."/>
            <person name="Matthews C."/>
            <person name="McCusker W."/>
            <person name="McDonough S."/>
            <person name="Mehta T."/>
            <person name="Meldrim J."/>
            <person name="Meneus L."/>
            <person name="Mihai O."/>
            <person name="Mihalev A."/>
            <person name="Mihova T."/>
            <person name="Mittelman R."/>
            <person name="Mlenga V."/>
            <person name="Montmayeur A."/>
            <person name="Mulrain L."/>
            <person name="Navidi A."/>
            <person name="Naylor J."/>
            <person name="Negash T."/>
            <person name="Nguyen T."/>
            <person name="Nguyen N."/>
            <person name="Nicol R."/>
            <person name="Norbu C."/>
            <person name="Norbu N."/>
            <person name="Novod N."/>
            <person name="O'Neill B."/>
            <person name="Osman S."/>
            <person name="Markiewicz E."/>
            <person name="Oyono O.L."/>
            <person name="Patti C."/>
            <person name="Phunkhang P."/>
            <person name="Pierre F."/>
            <person name="Priest M."/>
            <person name="Raghuraman S."/>
            <person name="Rege F."/>
            <person name="Reyes R."/>
            <person name="Rise C."/>
            <person name="Rogov P."/>
            <person name="Ross K."/>
            <person name="Ryan E."/>
            <person name="Settipalli S."/>
            <person name="Shea T."/>
            <person name="Sherpa N."/>
            <person name="Shi L."/>
            <person name="Shih D."/>
            <person name="Sparrow T."/>
            <person name="Spaulding J."/>
            <person name="Stalker J."/>
            <person name="Stange-Thomann N."/>
            <person name="Stavropoulos S."/>
            <person name="Stone C."/>
            <person name="Strader C."/>
            <person name="Tesfaye S."/>
            <person name="Thomson T."/>
            <person name="Thoulutsang Y."/>
            <person name="Thoulutsang D."/>
            <person name="Topham K."/>
            <person name="Topping I."/>
            <person name="Tsamla T."/>
            <person name="Vassiliev H."/>
            <person name="Vo A."/>
            <person name="Wangchuk T."/>
            <person name="Wangdi T."/>
            <person name="Weiand M."/>
            <person name="Wilkinson J."/>
            <person name="Wilson A."/>
            <person name="Yadav S."/>
            <person name="Young G."/>
            <person name="Yu Q."/>
            <person name="Zembek L."/>
            <person name="Zhong D."/>
            <person name="Zimmer A."/>
            <person name="Zwirko Z."/>
            <person name="Jaffe D.B."/>
            <person name="Alvarez P."/>
            <person name="Brockman W."/>
            <person name="Butler J."/>
            <person name="Chin C."/>
            <person name="Gnerre S."/>
            <person name="Grabherr M."/>
            <person name="Kleber M."/>
            <person name="Mauceli E."/>
            <person name="MacCallum I."/>
        </authorList>
    </citation>
    <scope>NUCLEOTIDE SEQUENCE [LARGE SCALE GENOMIC DNA]</scope>
    <source>
        <strain evidence="2">white501</strain>
    </source>
</reference>
<organism evidence="1 2">
    <name type="scientific">Drosophila simulans</name>
    <name type="common">Fruit fly</name>
    <dbReference type="NCBI Taxonomy" id="7240"/>
    <lineage>
        <taxon>Eukaryota</taxon>
        <taxon>Metazoa</taxon>
        <taxon>Ecdysozoa</taxon>
        <taxon>Arthropoda</taxon>
        <taxon>Hexapoda</taxon>
        <taxon>Insecta</taxon>
        <taxon>Pterygota</taxon>
        <taxon>Neoptera</taxon>
        <taxon>Endopterygota</taxon>
        <taxon>Diptera</taxon>
        <taxon>Brachycera</taxon>
        <taxon>Muscomorpha</taxon>
        <taxon>Ephydroidea</taxon>
        <taxon>Drosophilidae</taxon>
        <taxon>Drosophila</taxon>
        <taxon>Sophophora</taxon>
    </lineage>
</organism>
<evidence type="ECO:0000313" key="2">
    <source>
        <dbReference type="Proteomes" id="UP000000304"/>
    </source>
</evidence>
<dbReference type="HOGENOM" id="CLU_2239388_0_0_1"/>
<accession>B4QXP5</accession>
<evidence type="ECO:0000313" key="1">
    <source>
        <dbReference type="EMBL" id="EDX11831.1"/>
    </source>
</evidence>
<keyword evidence="2" id="KW-1185">Reference proteome</keyword>
<proteinExistence type="predicted"/>
<protein>
    <submittedName>
        <fullName evidence="1">GD19556</fullName>
    </submittedName>
</protein>
<sequence length="105" mass="11948">MKPGNRQLTAFPLRVSVRPNESRPSKVNRDPCPDTITMAWRHCQWQLQLPFEPTMPIRISANVHLCGFKLAMHRVAIASCNLHTSLYSSACCLGINDYFELEMGM</sequence>
<dbReference type="AlphaFoldDB" id="B4QXP5"/>